<dbReference type="EMBL" id="AP018227">
    <property type="protein sequence ID" value="BAY80592.1"/>
    <property type="molecule type" value="Genomic_DNA"/>
</dbReference>
<dbReference type="SMART" id="SM00388">
    <property type="entry name" value="HisKA"/>
    <property type="match status" value="1"/>
</dbReference>
<evidence type="ECO:0000256" key="7">
    <source>
        <dbReference type="ARBA" id="ARBA00055745"/>
    </source>
</evidence>
<comment type="function">
    <text evidence="7">Photoreceptor which exists in two forms that are reversibly interconvertible by light: the R form that absorbs maximally in the red region of the spectrum and the FR form that absorbs maximally in the far-red region.</text>
</comment>
<comment type="catalytic activity">
    <reaction evidence="1">
        <text>ATP + protein L-histidine = ADP + protein N-phospho-L-histidine.</text>
        <dbReference type="EC" id="2.7.13.3"/>
    </reaction>
</comment>
<evidence type="ECO:0000259" key="8">
    <source>
        <dbReference type="PROSITE" id="PS50109"/>
    </source>
</evidence>
<dbReference type="InterPro" id="IPR013655">
    <property type="entry name" value="PAS_fold_3"/>
</dbReference>
<dbReference type="InterPro" id="IPR005467">
    <property type="entry name" value="His_kinase_dom"/>
</dbReference>
<evidence type="ECO:0000256" key="5">
    <source>
        <dbReference type="ARBA" id="ARBA00022777"/>
    </source>
</evidence>
<dbReference type="AlphaFoldDB" id="A0A1Z4LH88"/>
<dbReference type="PANTHER" id="PTHR43304:SF1">
    <property type="entry name" value="PAC DOMAIN-CONTAINING PROTEIN"/>
    <property type="match status" value="1"/>
</dbReference>
<dbReference type="Gene3D" id="3.30.450.20">
    <property type="entry name" value="PAS domain"/>
    <property type="match status" value="1"/>
</dbReference>
<dbReference type="InterPro" id="IPR000014">
    <property type="entry name" value="PAS"/>
</dbReference>
<dbReference type="SMART" id="SM00086">
    <property type="entry name" value="PAC"/>
    <property type="match status" value="1"/>
</dbReference>
<keyword evidence="5 11" id="KW-0418">Kinase</keyword>
<evidence type="ECO:0000256" key="4">
    <source>
        <dbReference type="ARBA" id="ARBA00022679"/>
    </source>
</evidence>
<evidence type="ECO:0000259" key="10">
    <source>
        <dbReference type="PROSITE" id="PS50113"/>
    </source>
</evidence>
<keyword evidence="4" id="KW-0808">Transferase</keyword>
<dbReference type="GO" id="GO:0000155">
    <property type="term" value="F:phosphorelay sensor kinase activity"/>
    <property type="evidence" value="ECO:0007669"/>
    <property type="project" value="InterPro"/>
</dbReference>
<feature type="domain" description="Histidine kinase" evidence="8">
    <location>
        <begin position="178"/>
        <end position="395"/>
    </location>
</feature>
<protein>
    <recommendedName>
        <fullName evidence="2">histidine kinase</fullName>
        <ecNumber evidence="2">2.7.13.3</ecNumber>
    </recommendedName>
</protein>
<dbReference type="PROSITE" id="PS50113">
    <property type="entry name" value="PAC"/>
    <property type="match status" value="1"/>
</dbReference>
<dbReference type="PROSITE" id="PS50112">
    <property type="entry name" value="PAS"/>
    <property type="match status" value="1"/>
</dbReference>
<dbReference type="InterPro" id="IPR036890">
    <property type="entry name" value="HATPase_C_sf"/>
</dbReference>
<evidence type="ECO:0000313" key="12">
    <source>
        <dbReference type="Proteomes" id="UP000218418"/>
    </source>
</evidence>
<keyword evidence="3" id="KW-0597">Phosphoprotein</keyword>
<organism evidence="11 12">
    <name type="scientific">Calothrix parasitica NIES-267</name>
    <dbReference type="NCBI Taxonomy" id="1973488"/>
    <lineage>
        <taxon>Bacteria</taxon>
        <taxon>Bacillati</taxon>
        <taxon>Cyanobacteriota</taxon>
        <taxon>Cyanophyceae</taxon>
        <taxon>Nostocales</taxon>
        <taxon>Calotrichaceae</taxon>
        <taxon>Calothrix</taxon>
    </lineage>
</organism>
<reference evidence="11 12" key="1">
    <citation type="submission" date="2017-06" db="EMBL/GenBank/DDBJ databases">
        <title>Genome sequencing of cyanobaciteial culture collection at National Institute for Environmental Studies (NIES).</title>
        <authorList>
            <person name="Hirose Y."/>
            <person name="Shimura Y."/>
            <person name="Fujisawa T."/>
            <person name="Nakamura Y."/>
            <person name="Kawachi M."/>
        </authorList>
    </citation>
    <scope>NUCLEOTIDE SEQUENCE [LARGE SCALE GENOMIC DNA]</scope>
    <source>
        <strain evidence="11 12">NIES-267</strain>
    </source>
</reference>
<name>A0A1Z4LH88_9CYAN</name>
<dbReference type="InterPro" id="IPR001610">
    <property type="entry name" value="PAC"/>
</dbReference>
<dbReference type="Gene3D" id="3.30.565.10">
    <property type="entry name" value="Histidine kinase-like ATPase, C-terminal domain"/>
    <property type="match status" value="1"/>
</dbReference>
<dbReference type="PRINTS" id="PR00344">
    <property type="entry name" value="BCTRLSENSOR"/>
</dbReference>
<accession>A0A1Z4LH88</accession>
<evidence type="ECO:0000256" key="1">
    <source>
        <dbReference type="ARBA" id="ARBA00000085"/>
    </source>
</evidence>
<gene>
    <name evidence="11" type="ORF">NIES267_00490</name>
</gene>
<dbReference type="InterPro" id="IPR052162">
    <property type="entry name" value="Sensor_kinase/Photoreceptor"/>
</dbReference>
<dbReference type="SUPFAM" id="SSF55874">
    <property type="entry name" value="ATPase domain of HSP90 chaperone/DNA topoisomerase II/histidine kinase"/>
    <property type="match status" value="1"/>
</dbReference>
<keyword evidence="12" id="KW-1185">Reference proteome</keyword>
<dbReference type="SMART" id="SM00091">
    <property type="entry name" value="PAS"/>
    <property type="match status" value="1"/>
</dbReference>
<feature type="domain" description="PAS" evidence="9">
    <location>
        <begin position="34"/>
        <end position="104"/>
    </location>
</feature>
<keyword evidence="6" id="KW-0902">Two-component regulatory system</keyword>
<evidence type="ECO:0000313" key="11">
    <source>
        <dbReference type="EMBL" id="BAY80592.1"/>
    </source>
</evidence>
<dbReference type="InterPro" id="IPR003661">
    <property type="entry name" value="HisK_dim/P_dom"/>
</dbReference>
<sequence>MSEYFNGGDVEPVSTNNNDIAQLKQVEEQLLDSSEDLFRLAFDDAAIGMALVAPDGKWLKVNRALCEIVGYSEADLLATTFQEITHPDDLETDLGYVSQMLASEIRTYQMEKRYFHSSGHIVWILLSVSLVRDKNQQPLYFISQIQDITPHKQAEARLKSLVIELERSNRDLEEFASVVSHDLISPLHKIQILSEYLKEDYSEALDKQGIDYLNRIAQIRIRMQSLVEDLLSFSLVTTQGQLFTEIDLNKVIRGVISDFQADGFPDVSLDVDELPTISADSGQMYQLFQNLLSNSFKYRKPEVKLFIKIYQTQKSQNKPLNNQCKIVIEDNGIGFDEVYVNKIFEPCQRLHNSTEYEGTGLGLAICRRIVERHGGSISARSQPGEGASFIIALPF</sequence>
<proteinExistence type="predicted"/>
<dbReference type="Pfam" id="PF02518">
    <property type="entry name" value="HATPase_c"/>
    <property type="match status" value="1"/>
</dbReference>
<dbReference type="InterPro" id="IPR004358">
    <property type="entry name" value="Sig_transdc_His_kin-like_C"/>
</dbReference>
<dbReference type="InterPro" id="IPR036097">
    <property type="entry name" value="HisK_dim/P_sf"/>
</dbReference>
<dbReference type="Pfam" id="PF00512">
    <property type="entry name" value="HisKA"/>
    <property type="match status" value="1"/>
</dbReference>
<evidence type="ECO:0000256" key="6">
    <source>
        <dbReference type="ARBA" id="ARBA00023012"/>
    </source>
</evidence>
<dbReference type="InterPro" id="IPR035965">
    <property type="entry name" value="PAS-like_dom_sf"/>
</dbReference>
<dbReference type="CDD" id="cd00082">
    <property type="entry name" value="HisKA"/>
    <property type="match status" value="1"/>
</dbReference>
<evidence type="ECO:0000259" key="9">
    <source>
        <dbReference type="PROSITE" id="PS50112"/>
    </source>
</evidence>
<dbReference type="SUPFAM" id="SSF55785">
    <property type="entry name" value="PYP-like sensor domain (PAS domain)"/>
    <property type="match status" value="1"/>
</dbReference>
<dbReference type="Proteomes" id="UP000218418">
    <property type="component" value="Chromosome"/>
</dbReference>
<dbReference type="PROSITE" id="PS50109">
    <property type="entry name" value="HIS_KIN"/>
    <property type="match status" value="1"/>
</dbReference>
<dbReference type="PANTHER" id="PTHR43304">
    <property type="entry name" value="PHYTOCHROME-LIKE PROTEIN CPH1"/>
    <property type="match status" value="1"/>
</dbReference>
<dbReference type="Pfam" id="PF08447">
    <property type="entry name" value="PAS_3"/>
    <property type="match status" value="1"/>
</dbReference>
<dbReference type="Gene3D" id="1.10.287.130">
    <property type="match status" value="1"/>
</dbReference>
<dbReference type="NCBIfam" id="TIGR00229">
    <property type="entry name" value="sensory_box"/>
    <property type="match status" value="1"/>
</dbReference>
<evidence type="ECO:0000256" key="2">
    <source>
        <dbReference type="ARBA" id="ARBA00012438"/>
    </source>
</evidence>
<dbReference type="InterPro" id="IPR003594">
    <property type="entry name" value="HATPase_dom"/>
</dbReference>
<feature type="domain" description="PAC" evidence="10">
    <location>
        <begin position="108"/>
        <end position="160"/>
    </location>
</feature>
<dbReference type="OrthoDB" id="9778628at2"/>
<dbReference type="FunFam" id="3.30.565.10:FF:000006">
    <property type="entry name" value="Sensor histidine kinase WalK"/>
    <property type="match status" value="1"/>
</dbReference>
<evidence type="ECO:0000256" key="3">
    <source>
        <dbReference type="ARBA" id="ARBA00022553"/>
    </source>
</evidence>
<dbReference type="CDD" id="cd00130">
    <property type="entry name" value="PAS"/>
    <property type="match status" value="1"/>
</dbReference>
<dbReference type="InterPro" id="IPR000700">
    <property type="entry name" value="PAS-assoc_C"/>
</dbReference>
<dbReference type="SUPFAM" id="SSF47384">
    <property type="entry name" value="Homodimeric domain of signal transducing histidine kinase"/>
    <property type="match status" value="1"/>
</dbReference>
<dbReference type="EC" id="2.7.13.3" evidence="2"/>
<dbReference type="SMART" id="SM00387">
    <property type="entry name" value="HATPase_c"/>
    <property type="match status" value="1"/>
</dbReference>